<proteinExistence type="predicted"/>
<gene>
    <name evidence="2" type="ORF">SAMN05660429_01709</name>
</gene>
<dbReference type="RefSeq" id="WP_093329259.1">
    <property type="nucleotide sequence ID" value="NZ_AP027363.1"/>
</dbReference>
<evidence type="ECO:0000313" key="3">
    <source>
        <dbReference type="Proteomes" id="UP000199308"/>
    </source>
</evidence>
<protein>
    <recommendedName>
        <fullName evidence="4">LETM1-like protein</fullName>
    </recommendedName>
</protein>
<feature type="transmembrane region" description="Helical" evidence="1">
    <location>
        <begin position="74"/>
        <end position="97"/>
    </location>
</feature>
<accession>A0A1I0E4V6</accession>
<keyword evidence="1" id="KW-0812">Transmembrane</keyword>
<evidence type="ECO:0000256" key="1">
    <source>
        <dbReference type="SAM" id="Phobius"/>
    </source>
</evidence>
<dbReference type="Proteomes" id="UP000199308">
    <property type="component" value="Unassembled WGS sequence"/>
</dbReference>
<keyword evidence="1" id="KW-0472">Membrane</keyword>
<sequence length="132" mass="14996">MQVWRKFFKAPLRVTLIVRKRNTLKLRRQMLLIKMALAQEKHETKAMLHTYAKYTRGAANKSEMKEANQQLVDLLKGLGIGVFAVLPFAPITIPVVIKLGRVVGVEILPSAFSELKEVRDKKTIADKQSPDQ</sequence>
<reference evidence="2 3" key="1">
    <citation type="submission" date="2016-10" db="EMBL/GenBank/DDBJ databases">
        <authorList>
            <person name="de Groot N.N."/>
        </authorList>
    </citation>
    <scope>NUCLEOTIDE SEQUENCE [LARGE SCALE GENOMIC DNA]</scope>
    <source>
        <strain evidence="2 3">DSM 19706</strain>
    </source>
</reference>
<dbReference type="AlphaFoldDB" id="A0A1I0E4V6"/>
<evidence type="ECO:0008006" key="4">
    <source>
        <dbReference type="Google" id="ProtNLM"/>
    </source>
</evidence>
<organism evidence="2 3">
    <name type="scientific">Thalassotalea agarivorans</name>
    <name type="common">Thalassomonas agarivorans</name>
    <dbReference type="NCBI Taxonomy" id="349064"/>
    <lineage>
        <taxon>Bacteria</taxon>
        <taxon>Pseudomonadati</taxon>
        <taxon>Pseudomonadota</taxon>
        <taxon>Gammaproteobacteria</taxon>
        <taxon>Alteromonadales</taxon>
        <taxon>Colwelliaceae</taxon>
        <taxon>Thalassotalea</taxon>
    </lineage>
</organism>
<keyword evidence="1" id="KW-1133">Transmembrane helix</keyword>
<keyword evidence="3" id="KW-1185">Reference proteome</keyword>
<dbReference type="STRING" id="349064.SAMN05660429_01709"/>
<dbReference type="OrthoDB" id="5298506at2"/>
<evidence type="ECO:0000313" key="2">
    <source>
        <dbReference type="EMBL" id="SET39397.1"/>
    </source>
</evidence>
<name>A0A1I0E4V6_THASX</name>
<dbReference type="EMBL" id="FOHK01000007">
    <property type="protein sequence ID" value="SET39397.1"/>
    <property type="molecule type" value="Genomic_DNA"/>
</dbReference>